<evidence type="ECO:0000313" key="2">
    <source>
        <dbReference type="EMBL" id="PSR20255.1"/>
    </source>
</evidence>
<dbReference type="PANTHER" id="PTHR45947:SF3">
    <property type="entry name" value="SULFOQUINOVOSYL TRANSFERASE SQD2"/>
    <property type="match status" value="1"/>
</dbReference>
<sequence length="428" mass="49172">MLSKCDSTVRSIVAIPVIPANCCGLCWNCVQYQRPRSRVRFWPREPDVALLAPRNMRSNGRVRVLWISKASVTASYRKKLVFLSRLGIDIAVITGDRWGSWQFEEMQADREITIYRLPQALSGRNHFHWYRRLAAAFHEFSPDLIHLDEEHYSFVSFQVARLALRHHIPFVFQTWQNIYKQYPLPFSRFESYVFAHAEAAIAGTETVRAVLWQKHFAKPVYIIPLGVDTDVFHADSNPSYRDRFGTANHWAIGFVGRLVPEKGVMDLAQAVIPLLSVYPNWQWMVAGSGPLEPVLRQTISEVSDRVKIWPWLSTEDMAKFMNALDVLVVPSRTTSHWKEQFGRVLIEAMAVKLPLIAYRSGEIPEVLDQAGLLVNEGDIAGLARTLEELYASSDLQESLRIQGLSRVRDNFSQEHVAHRLFDLYHELL</sequence>
<gene>
    <name evidence="2" type="ORF">C7B45_15695</name>
</gene>
<dbReference type="Proteomes" id="UP000241848">
    <property type="component" value="Unassembled WGS sequence"/>
</dbReference>
<dbReference type="InterPro" id="IPR050194">
    <property type="entry name" value="Glycosyltransferase_grp1"/>
</dbReference>
<keyword evidence="2" id="KW-0808">Transferase</keyword>
<protein>
    <submittedName>
        <fullName evidence="2">Glycosyltransferase family 4 protein</fullName>
    </submittedName>
</protein>
<dbReference type="AlphaFoldDB" id="A0A2T2WDC8"/>
<reference evidence="2 3" key="1">
    <citation type="journal article" date="2014" name="BMC Genomics">
        <title>Comparison of environmental and isolate Sulfobacillus genomes reveals diverse carbon, sulfur, nitrogen, and hydrogen metabolisms.</title>
        <authorList>
            <person name="Justice N.B."/>
            <person name="Norman A."/>
            <person name="Brown C.T."/>
            <person name="Singh A."/>
            <person name="Thomas B.C."/>
            <person name="Banfield J.F."/>
        </authorList>
    </citation>
    <scope>NUCLEOTIDE SEQUENCE [LARGE SCALE GENOMIC DNA]</scope>
    <source>
        <strain evidence="2">AMDSBA3</strain>
    </source>
</reference>
<proteinExistence type="predicted"/>
<comment type="caution">
    <text evidence="2">The sequence shown here is derived from an EMBL/GenBank/DDBJ whole genome shotgun (WGS) entry which is preliminary data.</text>
</comment>
<accession>A0A2T2WDC8</accession>
<name>A0A2T2WDC8_9FIRM</name>
<evidence type="ECO:0000259" key="1">
    <source>
        <dbReference type="Pfam" id="PF13439"/>
    </source>
</evidence>
<dbReference type="Pfam" id="PF13692">
    <property type="entry name" value="Glyco_trans_1_4"/>
    <property type="match status" value="1"/>
</dbReference>
<dbReference type="PANTHER" id="PTHR45947">
    <property type="entry name" value="SULFOQUINOVOSYL TRANSFERASE SQD2"/>
    <property type="match status" value="1"/>
</dbReference>
<dbReference type="CDD" id="cd03801">
    <property type="entry name" value="GT4_PimA-like"/>
    <property type="match status" value="1"/>
</dbReference>
<feature type="domain" description="Glycosyltransferase subfamily 4-like N-terminal" evidence="1">
    <location>
        <begin position="83"/>
        <end position="230"/>
    </location>
</feature>
<organism evidence="2 3">
    <name type="scientific">Sulfobacillus acidophilus</name>
    <dbReference type="NCBI Taxonomy" id="53633"/>
    <lineage>
        <taxon>Bacteria</taxon>
        <taxon>Bacillati</taxon>
        <taxon>Bacillota</taxon>
        <taxon>Clostridia</taxon>
        <taxon>Eubacteriales</taxon>
        <taxon>Clostridiales Family XVII. Incertae Sedis</taxon>
        <taxon>Sulfobacillus</taxon>
    </lineage>
</organism>
<dbReference type="SUPFAM" id="SSF53756">
    <property type="entry name" value="UDP-Glycosyltransferase/glycogen phosphorylase"/>
    <property type="match status" value="1"/>
</dbReference>
<dbReference type="Pfam" id="PF13439">
    <property type="entry name" value="Glyco_transf_4"/>
    <property type="match status" value="1"/>
</dbReference>
<dbReference type="InterPro" id="IPR028098">
    <property type="entry name" value="Glyco_trans_4-like_N"/>
</dbReference>
<dbReference type="Gene3D" id="3.40.50.2000">
    <property type="entry name" value="Glycogen Phosphorylase B"/>
    <property type="match status" value="2"/>
</dbReference>
<dbReference type="EMBL" id="PXYV01000073">
    <property type="protein sequence ID" value="PSR20255.1"/>
    <property type="molecule type" value="Genomic_DNA"/>
</dbReference>
<evidence type="ECO:0000313" key="3">
    <source>
        <dbReference type="Proteomes" id="UP000241848"/>
    </source>
</evidence>
<dbReference type="GO" id="GO:0016758">
    <property type="term" value="F:hexosyltransferase activity"/>
    <property type="evidence" value="ECO:0007669"/>
    <property type="project" value="TreeGrafter"/>
</dbReference>